<keyword evidence="3" id="KW-1185">Reference proteome</keyword>
<comment type="caution">
    <text evidence="2">The sequence shown here is derived from an EMBL/GenBank/DDBJ whole genome shotgun (WGS) entry which is preliminary data.</text>
</comment>
<feature type="compositionally biased region" description="Low complexity" evidence="1">
    <location>
        <begin position="1"/>
        <end position="13"/>
    </location>
</feature>
<gene>
    <name evidence="2" type="ORF">KIPB_012950</name>
</gene>
<reference evidence="2 3" key="1">
    <citation type="journal article" date="2018" name="PLoS ONE">
        <title>The draft genome of Kipferlia bialata reveals reductive genome evolution in fornicate parasites.</title>
        <authorList>
            <person name="Tanifuji G."/>
            <person name="Takabayashi S."/>
            <person name="Kume K."/>
            <person name="Takagi M."/>
            <person name="Nakayama T."/>
            <person name="Kamikawa R."/>
            <person name="Inagaki Y."/>
            <person name="Hashimoto T."/>
        </authorList>
    </citation>
    <scope>NUCLEOTIDE SEQUENCE [LARGE SCALE GENOMIC DNA]</scope>
    <source>
        <strain evidence="2">NY0173</strain>
    </source>
</reference>
<dbReference type="AlphaFoldDB" id="A0A391NRV3"/>
<dbReference type="Proteomes" id="UP000265618">
    <property type="component" value="Unassembled WGS sequence"/>
</dbReference>
<protein>
    <submittedName>
        <fullName evidence="2">Uncharacterized protein</fullName>
    </submittedName>
</protein>
<organism evidence="2 3">
    <name type="scientific">Kipferlia bialata</name>
    <dbReference type="NCBI Taxonomy" id="797122"/>
    <lineage>
        <taxon>Eukaryota</taxon>
        <taxon>Metamonada</taxon>
        <taxon>Carpediemonas-like organisms</taxon>
        <taxon>Kipferlia</taxon>
    </lineage>
</organism>
<sequence>MTSNQSPSDLSLSPPLPDGMPPRFRWVAQHDTATELVHEGGAWVRYVGGEWYRQDSPEGRECLERREAIRQSGPMGRERVGWGIVCPTETPQ</sequence>
<evidence type="ECO:0000256" key="1">
    <source>
        <dbReference type="SAM" id="MobiDB-lite"/>
    </source>
</evidence>
<evidence type="ECO:0000313" key="2">
    <source>
        <dbReference type="EMBL" id="GCA64037.1"/>
    </source>
</evidence>
<feature type="region of interest" description="Disordered" evidence="1">
    <location>
        <begin position="1"/>
        <end position="23"/>
    </location>
</feature>
<accession>A0A391NRV3</accession>
<dbReference type="EMBL" id="BDIP01005931">
    <property type="protein sequence ID" value="GCA64037.1"/>
    <property type="molecule type" value="Genomic_DNA"/>
</dbReference>
<name>A0A391NRV3_9EUKA</name>
<proteinExistence type="predicted"/>
<evidence type="ECO:0000313" key="3">
    <source>
        <dbReference type="Proteomes" id="UP000265618"/>
    </source>
</evidence>